<comment type="caution">
    <text evidence="1">The sequence shown here is derived from an EMBL/GenBank/DDBJ whole genome shotgun (WGS) entry which is preliminary data.</text>
</comment>
<name>A0AA47N9I0_MERPO</name>
<reference evidence="1" key="1">
    <citation type="journal article" date="2023" name="Front. Mar. Sci.">
        <title>A new Merluccius polli reference genome to investigate the effects of global change in West African waters.</title>
        <authorList>
            <person name="Mateo J.L."/>
            <person name="Blanco-Fernandez C."/>
            <person name="Garcia-Vazquez E."/>
            <person name="Machado-Schiaffino G."/>
        </authorList>
    </citation>
    <scope>NUCLEOTIDE SEQUENCE</scope>
    <source>
        <strain evidence="1">C29</strain>
        <tissue evidence="1">Fin</tissue>
    </source>
</reference>
<proteinExistence type="predicted"/>
<dbReference type="AlphaFoldDB" id="A0AA47N9I0"/>
<dbReference type="EMBL" id="JAOPHQ010000580">
    <property type="protein sequence ID" value="KAK0154164.1"/>
    <property type="molecule type" value="Genomic_DNA"/>
</dbReference>
<protein>
    <submittedName>
        <fullName evidence="1">Uncharacterized protein</fullName>
    </submittedName>
</protein>
<accession>A0AA47N9I0</accession>
<gene>
    <name evidence="1" type="ORF">N1851_003751</name>
</gene>
<keyword evidence="2" id="KW-1185">Reference proteome</keyword>
<dbReference type="Proteomes" id="UP001174136">
    <property type="component" value="Unassembled WGS sequence"/>
</dbReference>
<organism evidence="1 2">
    <name type="scientific">Merluccius polli</name>
    <name type="common">Benguela hake</name>
    <name type="synonym">Merluccius cadenati</name>
    <dbReference type="NCBI Taxonomy" id="89951"/>
    <lineage>
        <taxon>Eukaryota</taxon>
        <taxon>Metazoa</taxon>
        <taxon>Chordata</taxon>
        <taxon>Craniata</taxon>
        <taxon>Vertebrata</taxon>
        <taxon>Euteleostomi</taxon>
        <taxon>Actinopterygii</taxon>
        <taxon>Neopterygii</taxon>
        <taxon>Teleostei</taxon>
        <taxon>Neoteleostei</taxon>
        <taxon>Acanthomorphata</taxon>
        <taxon>Zeiogadaria</taxon>
        <taxon>Gadariae</taxon>
        <taxon>Gadiformes</taxon>
        <taxon>Gadoidei</taxon>
        <taxon>Merlucciidae</taxon>
        <taxon>Merluccius</taxon>
    </lineage>
</organism>
<evidence type="ECO:0000313" key="2">
    <source>
        <dbReference type="Proteomes" id="UP001174136"/>
    </source>
</evidence>
<evidence type="ECO:0000313" key="1">
    <source>
        <dbReference type="EMBL" id="KAK0154164.1"/>
    </source>
</evidence>
<sequence length="145" mass="16395">MNGLDPYEHKEWSGDLKKLPQVWAKIVSVRTEMFENLSSTPWPFIVCQKQPMSLCTICPICSWKTRGSIDQQVGTFIKIKQVCSSCGHVLFASVAATIPAIYTAEGDGRRTHPFWGLQVRHCILMATNYIDNAIHMSTFPAIKRH</sequence>